<dbReference type="PANTHER" id="PTHR48019">
    <property type="entry name" value="SERUM RESPONSE FACTOR HOMOLOG"/>
    <property type="match status" value="1"/>
</dbReference>
<evidence type="ECO:0000256" key="6">
    <source>
        <dbReference type="SAM" id="MobiDB-lite"/>
    </source>
</evidence>
<dbReference type="PROSITE" id="PS50066">
    <property type="entry name" value="MADS_BOX_2"/>
    <property type="match status" value="1"/>
</dbReference>
<dbReference type="InterPro" id="IPR036879">
    <property type="entry name" value="TF_MADSbox_sf"/>
</dbReference>
<dbReference type="Pfam" id="PF00319">
    <property type="entry name" value="SRF-TF"/>
    <property type="match status" value="1"/>
</dbReference>
<dbReference type="GO" id="GO:0046983">
    <property type="term" value="F:protein dimerization activity"/>
    <property type="evidence" value="ECO:0007669"/>
    <property type="project" value="InterPro"/>
</dbReference>
<dbReference type="InterPro" id="IPR050142">
    <property type="entry name" value="MADS-box/MEF2_TF"/>
</dbReference>
<dbReference type="SUPFAM" id="SSF55455">
    <property type="entry name" value="SRF-like"/>
    <property type="match status" value="1"/>
</dbReference>
<dbReference type="InterPro" id="IPR002100">
    <property type="entry name" value="TF_MADSbox"/>
</dbReference>
<keyword evidence="3" id="KW-0238">DNA-binding</keyword>
<dbReference type="PROSITE" id="PS00350">
    <property type="entry name" value="MADS_BOX_1"/>
    <property type="match status" value="1"/>
</dbReference>
<keyword evidence="5" id="KW-0539">Nucleus</keyword>
<dbReference type="GO" id="GO:0045944">
    <property type="term" value="P:positive regulation of transcription by RNA polymerase II"/>
    <property type="evidence" value="ECO:0007669"/>
    <property type="project" value="InterPro"/>
</dbReference>
<evidence type="ECO:0000256" key="1">
    <source>
        <dbReference type="ARBA" id="ARBA00004123"/>
    </source>
</evidence>
<keyword evidence="4" id="KW-0804">Transcription</keyword>
<organism evidence="8 9">
    <name type="scientific">Desmophyllum pertusum</name>
    <dbReference type="NCBI Taxonomy" id="174260"/>
    <lineage>
        <taxon>Eukaryota</taxon>
        <taxon>Metazoa</taxon>
        <taxon>Cnidaria</taxon>
        <taxon>Anthozoa</taxon>
        <taxon>Hexacorallia</taxon>
        <taxon>Scleractinia</taxon>
        <taxon>Caryophylliina</taxon>
        <taxon>Caryophylliidae</taxon>
        <taxon>Desmophyllum</taxon>
    </lineage>
</organism>
<evidence type="ECO:0000313" key="9">
    <source>
        <dbReference type="Proteomes" id="UP001163046"/>
    </source>
</evidence>
<dbReference type="GO" id="GO:0000981">
    <property type="term" value="F:DNA-binding transcription factor activity, RNA polymerase II-specific"/>
    <property type="evidence" value="ECO:0007669"/>
    <property type="project" value="InterPro"/>
</dbReference>
<dbReference type="GO" id="GO:0000987">
    <property type="term" value="F:cis-regulatory region sequence-specific DNA binding"/>
    <property type="evidence" value="ECO:0007669"/>
    <property type="project" value="InterPro"/>
</dbReference>
<accession>A0A9X0CYB1</accession>
<feature type="compositionally biased region" description="Basic and acidic residues" evidence="6">
    <location>
        <begin position="32"/>
        <end position="42"/>
    </location>
</feature>
<dbReference type="FunFam" id="3.40.1810.10:FF:000002">
    <property type="entry name" value="Serum response factor b"/>
    <property type="match status" value="1"/>
</dbReference>
<proteinExistence type="predicted"/>
<dbReference type="Gene3D" id="3.40.1810.10">
    <property type="entry name" value="Transcription factor, MADS-box"/>
    <property type="match status" value="1"/>
</dbReference>
<feature type="region of interest" description="Disordered" evidence="6">
    <location>
        <begin position="101"/>
        <end position="123"/>
    </location>
</feature>
<feature type="compositionally biased region" description="Basic and acidic residues" evidence="6">
    <location>
        <begin position="103"/>
        <end position="115"/>
    </location>
</feature>
<dbReference type="CDD" id="cd00266">
    <property type="entry name" value="MADS_SRF_like"/>
    <property type="match status" value="1"/>
</dbReference>
<evidence type="ECO:0000256" key="2">
    <source>
        <dbReference type="ARBA" id="ARBA00023015"/>
    </source>
</evidence>
<dbReference type="EMBL" id="MU826355">
    <property type="protein sequence ID" value="KAJ7380006.1"/>
    <property type="molecule type" value="Genomic_DNA"/>
</dbReference>
<comment type="caution">
    <text evidence="8">The sequence shown here is derived from an EMBL/GenBank/DDBJ whole genome shotgun (WGS) entry which is preliminary data.</text>
</comment>
<comment type="subcellular location">
    <subcellularLocation>
        <location evidence="1">Nucleus</location>
    </subcellularLocation>
</comment>
<evidence type="ECO:0000256" key="3">
    <source>
        <dbReference type="ARBA" id="ARBA00023125"/>
    </source>
</evidence>
<dbReference type="Proteomes" id="UP001163046">
    <property type="component" value="Unassembled WGS sequence"/>
</dbReference>
<evidence type="ECO:0000313" key="8">
    <source>
        <dbReference type="EMBL" id="KAJ7380006.1"/>
    </source>
</evidence>
<dbReference type="PRINTS" id="PR00404">
    <property type="entry name" value="MADSDOMAIN"/>
</dbReference>
<keyword evidence="2" id="KW-0805">Transcription regulation</keyword>
<dbReference type="SMART" id="SM00432">
    <property type="entry name" value="MADS"/>
    <property type="match status" value="1"/>
</dbReference>
<evidence type="ECO:0000259" key="7">
    <source>
        <dbReference type="PROSITE" id="PS50066"/>
    </source>
</evidence>
<keyword evidence="9" id="KW-1185">Reference proteome</keyword>
<gene>
    <name evidence="8" type="ORF">OS493_012768</name>
</gene>
<feature type="region of interest" description="Disordered" evidence="6">
    <location>
        <begin position="16"/>
        <end position="50"/>
    </location>
</feature>
<name>A0A9X0CYB1_9CNID</name>
<dbReference type="OrthoDB" id="2284405at2759"/>
<feature type="domain" description="MADS-box" evidence="7">
    <location>
        <begin position="137"/>
        <end position="197"/>
    </location>
</feature>
<evidence type="ECO:0000256" key="4">
    <source>
        <dbReference type="ARBA" id="ARBA00023163"/>
    </source>
</evidence>
<evidence type="ECO:0000256" key="5">
    <source>
        <dbReference type="ARBA" id="ARBA00023242"/>
    </source>
</evidence>
<protein>
    <recommendedName>
        <fullName evidence="7">MADS-box domain-containing protein</fullName>
    </recommendedName>
</protein>
<sequence length="572" mass="60868">MVGLVHFRSNAYASRDQAVTGHSPPYWSTHIPVREQRNDKKGNRFSSSVSIKGHPTTAIMQSEESTTTTDELDNMHYGAQAQGSGVLDPTTIEEGAFEAAMAGDHEEHGLKRQADSDDEGDAEPSMLVVERPKKKTRGRVKIEMKFISNKLRRYTTFSKRKTGIMKKAYELSTLTGTQVMLLVASETGHVYTFATRKLQPMITSESGKALIQTCLNSPDPPVSQIPNPDQRMSATGYEETDLTYTVNENDAEKMQDRGGIFTSQQIDTSHGLTVGLSGPNGPMTGITALPATGHSFPITTYIPPSSLQQHGGNKNASIQSSYSVQAMPGGAFTTIFAPGTSVQLGQTLAQGQQHGSTVQVLAQPAVQIQRLQQPHTQTVQVNPTTTSNTITLPIVHDANQTHGHHVDQSSGSQGNNLHSVGTVVVPIATNQDGTVVSLANVPSSMMLSSSQAGQIPVMYSVYTSPSSGLVTVSNLSDGSTDQATGHAHHHLSGEANDMTQHSLPGSLSLATVQVHQDINSGVHAYAQAVVTESSGTQTADDIHTIVSDHGSLTVGTDSDTGIVKNDLSVSVN</sequence>
<dbReference type="GO" id="GO:0005634">
    <property type="term" value="C:nucleus"/>
    <property type="evidence" value="ECO:0007669"/>
    <property type="project" value="UniProtKB-SubCell"/>
</dbReference>
<reference evidence="8" key="1">
    <citation type="submission" date="2023-01" db="EMBL/GenBank/DDBJ databases">
        <title>Genome assembly of the deep-sea coral Lophelia pertusa.</title>
        <authorList>
            <person name="Herrera S."/>
            <person name="Cordes E."/>
        </authorList>
    </citation>
    <scope>NUCLEOTIDE SEQUENCE</scope>
    <source>
        <strain evidence="8">USNM1676648</strain>
        <tissue evidence="8">Polyp</tissue>
    </source>
</reference>
<dbReference type="AlphaFoldDB" id="A0A9X0CYB1"/>
<dbReference type="InterPro" id="IPR033897">
    <property type="entry name" value="SRF-like_MADS-box"/>
</dbReference>